<evidence type="ECO:0000313" key="1">
    <source>
        <dbReference type="EMBL" id="MET3588169.1"/>
    </source>
</evidence>
<proteinExistence type="predicted"/>
<reference evidence="1 2" key="1">
    <citation type="submission" date="2024-06" db="EMBL/GenBank/DDBJ databases">
        <title>Genomic Encyclopedia of Type Strains, Phase IV (KMG-IV): sequencing the most valuable type-strain genomes for metagenomic binning, comparative biology and taxonomic classification.</title>
        <authorList>
            <person name="Goeker M."/>
        </authorList>
    </citation>
    <scope>NUCLEOTIDE SEQUENCE [LARGE SCALE GENOMIC DNA]</scope>
    <source>
        <strain evidence="1 2">DSM 105042</strain>
    </source>
</reference>
<accession>A0ABV2HCE0</accession>
<dbReference type="EMBL" id="JBEPLJ010000020">
    <property type="protein sequence ID" value="MET3588169.1"/>
    <property type="molecule type" value="Genomic_DNA"/>
</dbReference>
<sequence>MWEKSTFLVVGALLGWFLQQYRVARSEDAALINEHIKDIEKFCDAAQAYWLKVPASQDEERAAAAKVRAAHAATTHLYSEMDSLCSAEASKYREMSLELFNLATGGAFESSRTSIDAERAIDIYDLTAQIVHLLRRARRDVLSLGRLFHRAIDVGA</sequence>
<evidence type="ECO:0000313" key="2">
    <source>
        <dbReference type="Proteomes" id="UP001549031"/>
    </source>
</evidence>
<keyword evidence="2" id="KW-1185">Reference proteome</keyword>
<name>A0ABV2HCE0_9HYPH</name>
<organism evidence="1 2">
    <name type="scientific">Pseudorhizobium tarimense</name>
    <dbReference type="NCBI Taxonomy" id="1079109"/>
    <lineage>
        <taxon>Bacteria</taxon>
        <taxon>Pseudomonadati</taxon>
        <taxon>Pseudomonadota</taxon>
        <taxon>Alphaproteobacteria</taxon>
        <taxon>Hyphomicrobiales</taxon>
        <taxon>Rhizobiaceae</taxon>
        <taxon>Rhizobium/Agrobacterium group</taxon>
        <taxon>Pseudorhizobium</taxon>
    </lineage>
</organism>
<dbReference type="Proteomes" id="UP001549031">
    <property type="component" value="Unassembled WGS sequence"/>
</dbReference>
<gene>
    <name evidence="1" type="ORF">ABID21_004302</name>
</gene>
<protein>
    <submittedName>
        <fullName evidence="1">Uncharacterized protein</fullName>
    </submittedName>
</protein>
<comment type="caution">
    <text evidence="1">The sequence shown here is derived from an EMBL/GenBank/DDBJ whole genome shotgun (WGS) entry which is preliminary data.</text>
</comment>